<dbReference type="EMBL" id="JAVGVR010000001">
    <property type="protein sequence ID" value="MDQ6595736.1"/>
    <property type="molecule type" value="Genomic_DNA"/>
</dbReference>
<evidence type="ECO:0000313" key="3">
    <source>
        <dbReference type="EMBL" id="MDQ6595736.1"/>
    </source>
</evidence>
<evidence type="ECO:0000313" key="6">
    <source>
        <dbReference type="Proteomes" id="UP001178888"/>
    </source>
</evidence>
<dbReference type="SUPFAM" id="SSF53800">
    <property type="entry name" value="Chelatase"/>
    <property type="match status" value="1"/>
</dbReference>
<evidence type="ECO:0000256" key="2">
    <source>
        <dbReference type="ARBA" id="ARBA00023239"/>
    </source>
</evidence>
<dbReference type="EMBL" id="SMYO01000008">
    <property type="protein sequence ID" value="TDK59923.1"/>
    <property type="molecule type" value="Genomic_DNA"/>
</dbReference>
<keyword evidence="2" id="KW-0456">Lyase</keyword>
<dbReference type="CDD" id="cd03414">
    <property type="entry name" value="CbiX_SirB_C"/>
    <property type="match status" value="1"/>
</dbReference>
<name>A0A4R5VP81_9BACI</name>
<dbReference type="Gene3D" id="3.40.50.1400">
    <property type="match status" value="2"/>
</dbReference>
<organism evidence="4 5">
    <name type="scientific">Bacillus salipaludis</name>
    <dbReference type="NCBI Taxonomy" id="2547811"/>
    <lineage>
        <taxon>Bacteria</taxon>
        <taxon>Bacillati</taxon>
        <taxon>Bacillota</taxon>
        <taxon>Bacilli</taxon>
        <taxon>Bacillales</taxon>
        <taxon>Bacillaceae</taxon>
        <taxon>Bacillus</taxon>
    </lineage>
</organism>
<comment type="caution">
    <text evidence="4">The sequence shown here is derived from an EMBL/GenBank/DDBJ whole genome shotgun (WGS) entry which is preliminary data.</text>
</comment>
<accession>A0A4R5VP81</accession>
<evidence type="ECO:0000256" key="1">
    <source>
        <dbReference type="ARBA" id="ARBA00022723"/>
    </source>
</evidence>
<evidence type="ECO:0000313" key="4">
    <source>
        <dbReference type="EMBL" id="TDK59923.1"/>
    </source>
</evidence>
<dbReference type="GO" id="GO:0016829">
    <property type="term" value="F:lyase activity"/>
    <property type="evidence" value="ECO:0007669"/>
    <property type="project" value="UniProtKB-KW"/>
</dbReference>
<dbReference type="GO" id="GO:0046872">
    <property type="term" value="F:metal ion binding"/>
    <property type="evidence" value="ECO:0007669"/>
    <property type="project" value="UniProtKB-KW"/>
</dbReference>
<dbReference type="PANTHER" id="PTHR33542">
    <property type="entry name" value="SIROHYDROCHLORIN FERROCHELATASE, CHLOROPLASTIC"/>
    <property type="match status" value="1"/>
</dbReference>
<keyword evidence="6" id="KW-1185">Reference proteome</keyword>
<proteinExistence type="predicted"/>
<protein>
    <submittedName>
        <fullName evidence="4">Sirohydrochlorin chelatase</fullName>
    </submittedName>
</protein>
<dbReference type="InterPro" id="IPR002762">
    <property type="entry name" value="CbiX-like"/>
</dbReference>
<reference evidence="4 5" key="1">
    <citation type="submission" date="2019-03" db="EMBL/GenBank/DDBJ databases">
        <title>Bacillus niacini sp. nov. a Nicotinate-Metabolizing Mesophile Isolated from Soil.</title>
        <authorList>
            <person name="Zhang G."/>
        </authorList>
    </citation>
    <scope>NUCLEOTIDE SEQUENCE [LARGE SCALE GENOMIC DNA]</scope>
    <source>
        <strain evidence="4 5">WN066</strain>
    </source>
</reference>
<dbReference type="CDD" id="cd03416">
    <property type="entry name" value="CbiX_SirB_N"/>
    <property type="match status" value="1"/>
</dbReference>
<dbReference type="Pfam" id="PF01903">
    <property type="entry name" value="CbiX"/>
    <property type="match status" value="2"/>
</dbReference>
<reference evidence="3" key="2">
    <citation type="submission" date="2023-08" db="EMBL/GenBank/DDBJ databases">
        <title>Nitrogen cycling bacteria in agricultural field soils.</title>
        <authorList>
            <person name="Jang J."/>
        </authorList>
    </citation>
    <scope>NUCLEOTIDE SEQUENCE</scope>
    <source>
        <strain evidence="3">PS3-36</strain>
    </source>
</reference>
<dbReference type="InterPro" id="IPR050963">
    <property type="entry name" value="Sirohydro_Cobaltochel/CbiX"/>
</dbReference>
<keyword evidence="1" id="KW-0479">Metal-binding</keyword>
<dbReference type="AlphaFoldDB" id="A0A4R5VP81"/>
<dbReference type="Proteomes" id="UP000295132">
    <property type="component" value="Unassembled WGS sequence"/>
</dbReference>
<dbReference type="RefSeq" id="WP_133336736.1">
    <property type="nucleotide sequence ID" value="NZ_JAVGVR010000001.1"/>
</dbReference>
<evidence type="ECO:0000313" key="5">
    <source>
        <dbReference type="Proteomes" id="UP000295132"/>
    </source>
</evidence>
<gene>
    <name evidence="4" type="ORF">E2K98_18590</name>
    <name evidence="3" type="ORF">RCG21_04905</name>
</gene>
<dbReference type="PANTHER" id="PTHR33542:SF3">
    <property type="entry name" value="SIROHYDROCHLORIN FERROCHELATASE, CHLOROPLASTIC"/>
    <property type="match status" value="1"/>
</dbReference>
<sequence length="242" mass="26656">MKAILYIGHGTRSKKGAEEVKSFLNRVIERVDVPIQEISFLELTQPSIEEGFRRCVEKGASEITVVPIFLLAAGHIKEDIPNALSVLGEKYPEIQVHVRNPFGVQDEILDAIAELVRGAAGEVTSRDSLLIVGRGSSDLSIHIAFELIANGIQERLQTDQVSVCYLAAAEPRLEQGFEAVLEAGSGRVIVIPYLLFSGLLLAEINQMVRKKQTEDQDIICTGQLSRHRVIEDIVVGGFDKIR</sequence>
<dbReference type="Proteomes" id="UP001178888">
    <property type="component" value="Unassembled WGS sequence"/>
</dbReference>